<keyword evidence="3" id="KW-1185">Reference proteome</keyword>
<name>A0ABV7Z7E2_9DEIO</name>
<evidence type="ECO:0000256" key="1">
    <source>
        <dbReference type="SAM" id="Phobius"/>
    </source>
</evidence>
<dbReference type="Proteomes" id="UP001595803">
    <property type="component" value="Unassembled WGS sequence"/>
</dbReference>
<evidence type="ECO:0000313" key="2">
    <source>
        <dbReference type="EMBL" id="MFC3832940.1"/>
    </source>
</evidence>
<gene>
    <name evidence="2" type="ORF">ACFOSB_08740</name>
</gene>
<accession>A0ABV7Z7E2</accession>
<feature type="transmembrane region" description="Helical" evidence="1">
    <location>
        <begin position="99"/>
        <end position="117"/>
    </location>
</feature>
<keyword evidence="1" id="KW-0812">Transmembrane</keyword>
<keyword evidence="1" id="KW-1133">Transmembrane helix</keyword>
<feature type="transmembrane region" description="Helical" evidence="1">
    <location>
        <begin position="61"/>
        <end position="79"/>
    </location>
</feature>
<proteinExistence type="predicted"/>
<organism evidence="2 3">
    <name type="scientific">Deinococcus rufus</name>
    <dbReference type="NCBI Taxonomy" id="2136097"/>
    <lineage>
        <taxon>Bacteria</taxon>
        <taxon>Thermotogati</taxon>
        <taxon>Deinococcota</taxon>
        <taxon>Deinococci</taxon>
        <taxon>Deinococcales</taxon>
        <taxon>Deinococcaceae</taxon>
        <taxon>Deinococcus</taxon>
    </lineage>
</organism>
<dbReference type="EMBL" id="JBHRZG010000009">
    <property type="protein sequence ID" value="MFC3832940.1"/>
    <property type="molecule type" value="Genomic_DNA"/>
</dbReference>
<feature type="transmembrane region" description="Helical" evidence="1">
    <location>
        <begin position="36"/>
        <end position="54"/>
    </location>
</feature>
<evidence type="ECO:0000313" key="3">
    <source>
        <dbReference type="Proteomes" id="UP001595803"/>
    </source>
</evidence>
<comment type="caution">
    <text evidence="2">The sequence shown here is derived from an EMBL/GenBank/DDBJ whole genome shotgun (WGS) entry which is preliminary data.</text>
</comment>
<keyword evidence="1" id="KW-0472">Membrane</keyword>
<dbReference type="RefSeq" id="WP_322474829.1">
    <property type="nucleotide sequence ID" value="NZ_JBHRZG010000009.1"/>
</dbReference>
<protein>
    <submittedName>
        <fullName evidence="2">Uncharacterized protein</fullName>
    </submittedName>
</protein>
<sequence>MKSPLSHWLGLLLLAGIAWMHYRDVPGKLGETPYLGWLYILLVAGCAAAGAWLLSSAWRAGYGLGLVISLGAIVAYSLTRSTGLPQATGDIGNWAEPSGVISLLLEGAFVVLALVQLRSAQGSAAVHPVTPSTDRQT</sequence>
<reference evidence="3" key="1">
    <citation type="journal article" date="2019" name="Int. J. Syst. Evol. Microbiol.">
        <title>The Global Catalogue of Microorganisms (GCM) 10K type strain sequencing project: providing services to taxonomists for standard genome sequencing and annotation.</title>
        <authorList>
            <consortium name="The Broad Institute Genomics Platform"/>
            <consortium name="The Broad Institute Genome Sequencing Center for Infectious Disease"/>
            <person name="Wu L."/>
            <person name="Ma J."/>
        </authorList>
    </citation>
    <scope>NUCLEOTIDE SEQUENCE [LARGE SCALE GENOMIC DNA]</scope>
    <source>
        <strain evidence="3">CCTCC AB 2017081</strain>
    </source>
</reference>